<gene>
    <name evidence="3" type="ORF">ACFONC_10845</name>
</gene>
<keyword evidence="4" id="KW-1185">Reference proteome</keyword>
<evidence type="ECO:0000256" key="1">
    <source>
        <dbReference type="SAM" id="SignalP"/>
    </source>
</evidence>
<feature type="domain" description="DUF4136" evidence="2">
    <location>
        <begin position="31"/>
        <end position="188"/>
    </location>
</feature>
<feature type="signal peptide" evidence="1">
    <location>
        <begin position="1"/>
        <end position="27"/>
    </location>
</feature>
<protein>
    <submittedName>
        <fullName evidence="3">DUF4136 domain-containing protein</fullName>
    </submittedName>
</protein>
<keyword evidence="1" id="KW-0732">Signal</keyword>
<dbReference type="PROSITE" id="PS51257">
    <property type="entry name" value="PROKAR_LIPOPROTEIN"/>
    <property type="match status" value="1"/>
</dbReference>
<dbReference type="RefSeq" id="WP_386743965.1">
    <property type="nucleotide sequence ID" value="NZ_JBHRYA010000007.1"/>
</dbReference>
<dbReference type="Gene3D" id="3.30.160.670">
    <property type="match status" value="1"/>
</dbReference>
<organism evidence="3 4">
    <name type="scientific">Luteimonas soli</name>
    <dbReference type="NCBI Taxonomy" id="1648966"/>
    <lineage>
        <taxon>Bacteria</taxon>
        <taxon>Pseudomonadati</taxon>
        <taxon>Pseudomonadota</taxon>
        <taxon>Gammaproteobacteria</taxon>
        <taxon>Lysobacterales</taxon>
        <taxon>Lysobacteraceae</taxon>
        <taxon>Luteimonas</taxon>
    </lineage>
</organism>
<evidence type="ECO:0000259" key="2">
    <source>
        <dbReference type="Pfam" id="PF13590"/>
    </source>
</evidence>
<accession>A0ABV7XLU1</accession>
<sequence length="201" mass="22972">MKAASHRFGAWLLAACALVLLAGCATGPRISTDADPEADFSRYRTWAFYEPIAMEQSGYSTWLTERIRDDVRREMEARGYAYDEGSPDLRVNFQGIVQEKTSVYSVPRTDYQFFYSYRHRAYYAVPFWYDETQVNRYTEGTLTVDLVDAAQNRLVWTGAAIGRVTRKGPAERAEDVDRAITEIFLRYPFRAGSGVGTLPER</sequence>
<comment type="caution">
    <text evidence="3">The sequence shown here is derived from an EMBL/GenBank/DDBJ whole genome shotgun (WGS) entry which is preliminary data.</text>
</comment>
<dbReference type="Proteomes" id="UP001595705">
    <property type="component" value="Unassembled WGS sequence"/>
</dbReference>
<name>A0ABV7XLU1_9GAMM</name>
<reference evidence="4" key="1">
    <citation type="journal article" date="2019" name="Int. J. Syst. Evol. Microbiol.">
        <title>The Global Catalogue of Microorganisms (GCM) 10K type strain sequencing project: providing services to taxonomists for standard genome sequencing and annotation.</title>
        <authorList>
            <consortium name="The Broad Institute Genomics Platform"/>
            <consortium name="The Broad Institute Genome Sequencing Center for Infectious Disease"/>
            <person name="Wu L."/>
            <person name="Ma J."/>
        </authorList>
    </citation>
    <scope>NUCLEOTIDE SEQUENCE [LARGE SCALE GENOMIC DNA]</scope>
    <source>
        <strain evidence="4">KCTC 42441</strain>
    </source>
</reference>
<feature type="chain" id="PRO_5045730744" evidence="1">
    <location>
        <begin position="28"/>
        <end position="201"/>
    </location>
</feature>
<proteinExistence type="predicted"/>
<dbReference type="InterPro" id="IPR025411">
    <property type="entry name" value="DUF4136"/>
</dbReference>
<evidence type="ECO:0000313" key="3">
    <source>
        <dbReference type="EMBL" id="MFC3716651.1"/>
    </source>
</evidence>
<dbReference type="EMBL" id="JBHRYA010000007">
    <property type="protein sequence ID" value="MFC3716651.1"/>
    <property type="molecule type" value="Genomic_DNA"/>
</dbReference>
<evidence type="ECO:0000313" key="4">
    <source>
        <dbReference type="Proteomes" id="UP001595705"/>
    </source>
</evidence>
<dbReference type="Pfam" id="PF13590">
    <property type="entry name" value="DUF4136"/>
    <property type="match status" value="1"/>
</dbReference>